<feature type="compositionally biased region" description="Basic and acidic residues" evidence="1">
    <location>
        <begin position="271"/>
        <end position="286"/>
    </location>
</feature>
<feature type="region of interest" description="Disordered" evidence="1">
    <location>
        <begin position="250"/>
        <end position="293"/>
    </location>
</feature>
<comment type="caution">
    <text evidence="3">The sequence shown here is derived from an EMBL/GenBank/DDBJ whole genome shotgun (WGS) entry which is preliminary data.</text>
</comment>
<evidence type="ECO:0000313" key="4">
    <source>
        <dbReference type="Proteomes" id="UP001163798"/>
    </source>
</evidence>
<keyword evidence="2" id="KW-0472">Membrane</keyword>
<protein>
    <submittedName>
        <fullName evidence="3">Uncharacterized protein</fullName>
    </submittedName>
</protein>
<evidence type="ECO:0000256" key="1">
    <source>
        <dbReference type="SAM" id="MobiDB-lite"/>
    </source>
</evidence>
<dbReference type="EMBL" id="MU793383">
    <property type="protein sequence ID" value="KAJ3784275.1"/>
    <property type="molecule type" value="Genomic_DNA"/>
</dbReference>
<accession>A0AA38KPC5</accession>
<keyword evidence="2" id="KW-1133">Transmembrane helix</keyword>
<organism evidence="3 4">
    <name type="scientific">Lentinula aff. detonsa</name>
    <dbReference type="NCBI Taxonomy" id="2804958"/>
    <lineage>
        <taxon>Eukaryota</taxon>
        <taxon>Fungi</taxon>
        <taxon>Dikarya</taxon>
        <taxon>Basidiomycota</taxon>
        <taxon>Agaricomycotina</taxon>
        <taxon>Agaricomycetes</taxon>
        <taxon>Agaricomycetidae</taxon>
        <taxon>Agaricales</taxon>
        <taxon>Marasmiineae</taxon>
        <taxon>Omphalotaceae</taxon>
        <taxon>Lentinula</taxon>
    </lineage>
</organism>
<keyword evidence="4" id="KW-1185">Reference proteome</keyword>
<keyword evidence="2" id="KW-0812">Transmembrane</keyword>
<dbReference type="Proteomes" id="UP001163798">
    <property type="component" value="Unassembled WGS sequence"/>
</dbReference>
<feature type="compositionally biased region" description="Polar residues" evidence="1">
    <location>
        <begin position="251"/>
        <end position="266"/>
    </location>
</feature>
<gene>
    <name evidence="3" type="ORF">GGU10DRAFT_33382</name>
</gene>
<evidence type="ECO:0000313" key="3">
    <source>
        <dbReference type="EMBL" id="KAJ3784275.1"/>
    </source>
</evidence>
<feature type="transmembrane region" description="Helical" evidence="2">
    <location>
        <begin position="29"/>
        <end position="51"/>
    </location>
</feature>
<proteinExistence type="predicted"/>
<sequence length="293" mass="33340">MCVFSAAYPEASYPQRSTDMHLLSSPAHLFSMVLLSIALGVMTMAVPLMGVHNMDIGKWQWHSKRIFRSETKVYLVRRIDQSHPPRKDDHRAAIRTTVLRGHEHWYLYISTAHSFHAVQDDQLKLWRVRKIDNGKSISSGFILGAIQLNLDHDPDKNLKDRTPLMDDLFSKIQTITGPSQFEALNAVIDFLKADSIPKGLTYTPGPEDPDAWTKIFLAMTDYDQYRRKFPEKNQYIRIEDELDEITVAPQAASNSEVTSQLPTISGGQAGEKQEDQTQRKSVKEQMKISNLLG</sequence>
<reference evidence="3" key="1">
    <citation type="submission" date="2022-08" db="EMBL/GenBank/DDBJ databases">
        <authorList>
            <consortium name="DOE Joint Genome Institute"/>
            <person name="Min B."/>
            <person name="Riley R."/>
            <person name="Sierra-Patev S."/>
            <person name="Naranjo-Ortiz M."/>
            <person name="Looney B."/>
            <person name="Konkel Z."/>
            <person name="Slot J.C."/>
            <person name="Sakamoto Y."/>
            <person name="Steenwyk J.L."/>
            <person name="Rokas A."/>
            <person name="Carro J."/>
            <person name="Camarero S."/>
            <person name="Ferreira P."/>
            <person name="Molpeceres G."/>
            <person name="Ruiz-Duenas F.J."/>
            <person name="Serrano A."/>
            <person name="Henrissat B."/>
            <person name="Drula E."/>
            <person name="Hughes K.W."/>
            <person name="Mata J.L."/>
            <person name="Ishikawa N.K."/>
            <person name="Vargas-Isla R."/>
            <person name="Ushijima S."/>
            <person name="Smith C.A."/>
            <person name="Ahrendt S."/>
            <person name="Andreopoulos W."/>
            <person name="He G."/>
            <person name="Labutti K."/>
            <person name="Lipzen A."/>
            <person name="Ng V."/>
            <person name="Sandor L."/>
            <person name="Barry K."/>
            <person name="Martinez A.T."/>
            <person name="Xiao Y."/>
            <person name="Gibbons J.G."/>
            <person name="Terashima K."/>
            <person name="Hibbett D.S."/>
            <person name="Grigoriev I.V."/>
        </authorList>
    </citation>
    <scope>NUCLEOTIDE SEQUENCE</scope>
    <source>
        <strain evidence="3">TFB10291</strain>
    </source>
</reference>
<dbReference type="AlphaFoldDB" id="A0AA38KPC5"/>
<evidence type="ECO:0000256" key="2">
    <source>
        <dbReference type="SAM" id="Phobius"/>
    </source>
</evidence>
<name>A0AA38KPC5_9AGAR</name>